<reference evidence="7" key="2">
    <citation type="journal article" date="2009" name="Fungal Genet. Biol.">
        <title>The 2008 update of the Aspergillus nidulans genome annotation: a community effort.</title>
        <authorList>
            <person name="Wortman J.R."/>
            <person name="Gilsenan J.M."/>
            <person name="Joardar V."/>
            <person name="Deegan J."/>
            <person name="Clutterbuck J."/>
            <person name="Andersen M.R."/>
            <person name="Archer D."/>
            <person name="Bencina M."/>
            <person name="Braus G."/>
            <person name="Coutinho P."/>
            <person name="von Dohren H."/>
            <person name="Doonan J."/>
            <person name="Driessen A.J."/>
            <person name="Durek P."/>
            <person name="Espeso E."/>
            <person name="Fekete E."/>
            <person name="Flipphi M."/>
            <person name="Estrada C.G."/>
            <person name="Geysens S."/>
            <person name="Goldman G."/>
            <person name="de Groot P.W."/>
            <person name="Hansen K."/>
            <person name="Harris S.D."/>
            <person name="Heinekamp T."/>
            <person name="Helmstaedt K."/>
            <person name="Henrissat B."/>
            <person name="Hofmann G."/>
            <person name="Homan T."/>
            <person name="Horio T."/>
            <person name="Horiuchi H."/>
            <person name="James S."/>
            <person name="Jones M."/>
            <person name="Karaffa L."/>
            <person name="Karanyi Z."/>
            <person name="Kato M."/>
            <person name="Keller N."/>
            <person name="Kelly D.E."/>
            <person name="Kiel J.A."/>
            <person name="Kim J.M."/>
            <person name="van der Klei I.J."/>
            <person name="Klis F.M."/>
            <person name="Kovalchuk A."/>
            <person name="Krasevec N."/>
            <person name="Kubicek C.P."/>
            <person name="Liu B."/>
            <person name="Maccabe A."/>
            <person name="Meyer V."/>
            <person name="Mirabito P."/>
            <person name="Miskei M."/>
            <person name="Mos M."/>
            <person name="Mullins J."/>
            <person name="Nelson D.R."/>
            <person name="Nielsen J."/>
            <person name="Oakley B.R."/>
            <person name="Osmani S.A."/>
            <person name="Pakula T."/>
            <person name="Paszewski A."/>
            <person name="Paulsen I."/>
            <person name="Pilsyk S."/>
            <person name="Pocsi I."/>
            <person name="Punt P.J."/>
            <person name="Ram A.F."/>
            <person name="Ren Q."/>
            <person name="Robellet X."/>
            <person name="Robson G."/>
            <person name="Seiboth B."/>
            <person name="van Solingen P."/>
            <person name="Specht T."/>
            <person name="Sun J."/>
            <person name="Taheri-Talesh N."/>
            <person name="Takeshita N."/>
            <person name="Ussery D."/>
            <person name="vanKuyk P.A."/>
            <person name="Visser H."/>
            <person name="van de Vondervoort P.J."/>
            <person name="de Vries R.P."/>
            <person name="Walton J."/>
            <person name="Xiang X."/>
            <person name="Xiong Y."/>
            <person name="Zeng A.P."/>
            <person name="Brandt B.W."/>
            <person name="Cornell M.J."/>
            <person name="van den Hondel C.A."/>
            <person name="Visser J."/>
            <person name="Oliver S.G."/>
            <person name="Turner G."/>
        </authorList>
    </citation>
    <scope>GENOME REANNOTATION</scope>
    <source>
        <strain evidence="7">FGSC A4 / ATCC 38163 / CBS 112.46 / NRRL 194 / M139</strain>
    </source>
</reference>
<dbReference type="GO" id="GO:0016559">
    <property type="term" value="P:peroxisome fission"/>
    <property type="evidence" value="ECO:0007669"/>
    <property type="project" value="InterPro"/>
</dbReference>
<dbReference type="InterPro" id="IPR008733">
    <property type="entry name" value="PEX11"/>
</dbReference>
<feature type="region of interest" description="Disordered" evidence="5">
    <location>
        <begin position="1"/>
        <end position="27"/>
    </location>
</feature>
<gene>
    <name evidence="6" type="ORF">ANIA_07256</name>
</gene>
<evidence type="ECO:0000256" key="1">
    <source>
        <dbReference type="ARBA" id="ARBA00022593"/>
    </source>
</evidence>
<evidence type="ECO:0000313" key="7">
    <source>
        <dbReference type="Proteomes" id="UP000000560"/>
    </source>
</evidence>
<dbReference type="PANTHER" id="PTHR12652:SF25">
    <property type="entry name" value="MICROBODY (PEROXISOME) PROLIFERATION PROTEIN PEROXIN 11C (EUROFUNG)"/>
    <property type="match status" value="1"/>
</dbReference>
<keyword evidence="7" id="KW-1185">Reference proteome</keyword>
<dbReference type="OMA" id="PLCVHWS"/>
<sequence>MADDKAPNPEESVSPAGSTPPMTSRQAAQRRLLAALLTADRLNGRLNKILSTSAGQERLFAFIQYTSHILHHLLASAPWVALQTRLSLLARLRSSSSSSPSASASTGKAAAPSTATQKPRLLALYSLMSEARYMLRLLDLPTLIAWGSATLKSPPADKTMYALTLLQVLANIIYQALENAAFLTTKGVIPEQFLKRWGGAAKVELWSTRAWLGHIVLQYFVLWRARELRKKAEIEGSSEEKQKELKAEVRAWKKSLVNNVCWTPLCLHWSFENGIGFPGSLVGVGSFMAGAWGFADLWASTA</sequence>
<keyword evidence="3" id="KW-0576">Peroxisome</keyword>
<dbReference type="Proteomes" id="UP000000560">
    <property type="component" value="Chromosome IV"/>
</dbReference>
<dbReference type="PANTHER" id="PTHR12652">
    <property type="entry name" value="PEROXISOMAL BIOGENESIS FACTOR 11"/>
    <property type="match status" value="1"/>
</dbReference>
<organism evidence="6 7">
    <name type="scientific">Emericella nidulans (strain FGSC A4 / ATCC 38163 / CBS 112.46 / NRRL 194 / M139)</name>
    <name type="common">Aspergillus nidulans</name>
    <dbReference type="NCBI Taxonomy" id="227321"/>
    <lineage>
        <taxon>Eukaryota</taxon>
        <taxon>Fungi</taxon>
        <taxon>Dikarya</taxon>
        <taxon>Ascomycota</taxon>
        <taxon>Pezizomycotina</taxon>
        <taxon>Eurotiomycetes</taxon>
        <taxon>Eurotiomycetidae</taxon>
        <taxon>Eurotiales</taxon>
        <taxon>Aspergillaceae</taxon>
        <taxon>Aspergillus</taxon>
        <taxon>Aspergillus subgen. Nidulantes</taxon>
    </lineage>
</organism>
<dbReference type="OrthoDB" id="10005898at2759"/>
<reference evidence="7" key="1">
    <citation type="journal article" date="2005" name="Nature">
        <title>Sequencing of Aspergillus nidulans and comparative analysis with A. fumigatus and A. oryzae.</title>
        <authorList>
            <person name="Galagan J.E."/>
            <person name="Calvo S.E."/>
            <person name="Cuomo C."/>
            <person name="Ma L.J."/>
            <person name="Wortman J.R."/>
            <person name="Batzoglou S."/>
            <person name="Lee S.I."/>
            <person name="Basturkmen M."/>
            <person name="Spevak C.C."/>
            <person name="Clutterbuck J."/>
            <person name="Kapitonov V."/>
            <person name="Jurka J."/>
            <person name="Scazzocchio C."/>
            <person name="Farman M."/>
            <person name="Butler J."/>
            <person name="Purcell S."/>
            <person name="Harris S."/>
            <person name="Braus G.H."/>
            <person name="Draht O."/>
            <person name="Busch S."/>
            <person name="D'Enfert C."/>
            <person name="Bouchier C."/>
            <person name="Goldman G.H."/>
            <person name="Bell-Pedersen D."/>
            <person name="Griffiths-Jones S."/>
            <person name="Doonan J.H."/>
            <person name="Yu J."/>
            <person name="Vienken K."/>
            <person name="Pain A."/>
            <person name="Freitag M."/>
            <person name="Selker E.U."/>
            <person name="Archer D.B."/>
            <person name="Penalva M.A."/>
            <person name="Oakley B.R."/>
            <person name="Momany M."/>
            <person name="Tanaka T."/>
            <person name="Kumagai T."/>
            <person name="Asai K."/>
            <person name="Machida M."/>
            <person name="Nierman W.C."/>
            <person name="Denning D.W."/>
            <person name="Caddick M."/>
            <person name="Hynes M."/>
            <person name="Paoletti M."/>
            <person name="Fischer R."/>
            <person name="Miller B."/>
            <person name="Dyer P."/>
            <person name="Sachs M.S."/>
            <person name="Osmani S.A."/>
            <person name="Birren B.W."/>
        </authorList>
    </citation>
    <scope>NUCLEOTIDE SEQUENCE [LARGE SCALE GENOMIC DNA]</scope>
    <source>
        <strain evidence="7">FGSC A4 / ATCC 38163 / CBS 112.46 / NRRL 194 / M139</strain>
    </source>
</reference>
<dbReference type="KEGG" id="ani:ANIA_07256"/>
<keyword evidence="2" id="KW-0472">Membrane</keyword>
<dbReference type="GeneID" id="2869925"/>
<proteinExistence type="predicted"/>
<dbReference type="GO" id="GO:0005778">
    <property type="term" value="C:peroxisomal membrane"/>
    <property type="evidence" value="ECO:0007669"/>
    <property type="project" value="UniProtKB-SubCell"/>
</dbReference>
<keyword evidence="1" id="KW-0962">Peroxisome biogenesis</keyword>
<dbReference type="RefSeq" id="XP_680525.2">
    <property type="nucleotide sequence ID" value="XM_675433.2"/>
</dbReference>
<evidence type="ECO:0000256" key="2">
    <source>
        <dbReference type="ARBA" id="ARBA00023136"/>
    </source>
</evidence>
<dbReference type="HOGENOM" id="CLU_052213_1_0_1"/>
<comment type="subcellular location">
    <subcellularLocation>
        <location evidence="4">Peroxisome membrane</location>
    </subcellularLocation>
</comment>
<evidence type="ECO:0000256" key="3">
    <source>
        <dbReference type="ARBA" id="ARBA00023140"/>
    </source>
</evidence>
<evidence type="ECO:0000313" key="6">
    <source>
        <dbReference type="EMBL" id="CBF78756.1"/>
    </source>
</evidence>
<dbReference type="Pfam" id="PF05648">
    <property type="entry name" value="PEX11"/>
    <property type="match status" value="1"/>
</dbReference>
<evidence type="ECO:0000256" key="5">
    <source>
        <dbReference type="SAM" id="MobiDB-lite"/>
    </source>
</evidence>
<dbReference type="EMBL" id="BN001304">
    <property type="protein sequence ID" value="CBF78756.1"/>
    <property type="molecule type" value="Genomic_DNA"/>
</dbReference>
<protein>
    <submittedName>
        <fullName evidence="6">Microbody (Peroxisome) proliferation protein peroxin 11C (Eurofung)</fullName>
    </submittedName>
</protein>
<dbReference type="VEuPathDB" id="FungiDB:AN7256"/>
<dbReference type="AlphaFoldDB" id="C8VCV4"/>
<accession>C8VCV4</accession>
<dbReference type="InParanoid" id="C8VCV4"/>
<feature type="compositionally biased region" description="Polar residues" evidence="5">
    <location>
        <begin position="15"/>
        <end position="24"/>
    </location>
</feature>
<dbReference type="STRING" id="227321.C8VCV4"/>
<dbReference type="eggNOG" id="ENOG502S1P2">
    <property type="taxonomic scope" value="Eukaryota"/>
</dbReference>
<name>C8VCV4_EMENI</name>
<evidence type="ECO:0000256" key="4">
    <source>
        <dbReference type="ARBA" id="ARBA00046271"/>
    </source>
</evidence>